<name>A0A2M9BCS4_9MICO</name>
<dbReference type="InterPro" id="IPR011604">
    <property type="entry name" value="PDDEXK-like_dom_sf"/>
</dbReference>
<protein>
    <submittedName>
        <fullName evidence="3">YqaJ-like recombinase protein</fullName>
    </submittedName>
</protein>
<dbReference type="Pfam" id="PF09588">
    <property type="entry name" value="YqaJ"/>
    <property type="match status" value="1"/>
</dbReference>
<accession>A0A2M9BCS4</accession>
<keyword evidence="4" id="KW-1185">Reference proteome</keyword>
<dbReference type="Proteomes" id="UP000230161">
    <property type="component" value="Unassembled WGS sequence"/>
</dbReference>
<organism evidence="3 4">
    <name type="scientific">Compostimonas suwonensis</name>
    <dbReference type="NCBI Taxonomy" id="1048394"/>
    <lineage>
        <taxon>Bacteria</taxon>
        <taxon>Bacillati</taxon>
        <taxon>Actinomycetota</taxon>
        <taxon>Actinomycetes</taxon>
        <taxon>Micrococcales</taxon>
        <taxon>Microbacteriaceae</taxon>
        <taxon>Compostimonas</taxon>
    </lineage>
</organism>
<comment type="caution">
    <text evidence="3">The sequence shown here is derived from an EMBL/GenBank/DDBJ whole genome shotgun (WGS) entry which is preliminary data.</text>
</comment>
<evidence type="ECO:0000259" key="2">
    <source>
        <dbReference type="Pfam" id="PF09588"/>
    </source>
</evidence>
<feature type="region of interest" description="Disordered" evidence="1">
    <location>
        <begin position="214"/>
        <end position="236"/>
    </location>
</feature>
<evidence type="ECO:0000256" key="1">
    <source>
        <dbReference type="SAM" id="MobiDB-lite"/>
    </source>
</evidence>
<sequence>MADLVLSLPGMEPEPPIIPPHLSRVVADSTDRVAWLRARSRGITATDVAKLSTPASIEKAALDKLNGTGFSGNAYTDHGRAREPEIAAWVRERYGIEPSTTLFHAAHERRHLATPDGLAVTAAGALELAEIKTTTKPWRSVPRSYLRQVWWQQYVLGAERTLIVWEEHRDFVPVGEEPECRWIDRDEREIGELVAKANQLISLLGRLTAAGLAAAPEPRDDPGRYSDYVPSYRALG</sequence>
<feature type="domain" description="YqaJ viral recombinase" evidence="2">
    <location>
        <begin position="35"/>
        <end position="158"/>
    </location>
</feature>
<proteinExistence type="predicted"/>
<dbReference type="InterPro" id="IPR011335">
    <property type="entry name" value="Restrct_endonuc-II-like"/>
</dbReference>
<dbReference type="AlphaFoldDB" id="A0A2M9BCS4"/>
<dbReference type="InterPro" id="IPR019080">
    <property type="entry name" value="YqaJ_viral_recombinase"/>
</dbReference>
<dbReference type="Gene3D" id="3.90.320.10">
    <property type="match status" value="1"/>
</dbReference>
<evidence type="ECO:0000313" key="3">
    <source>
        <dbReference type="EMBL" id="PJJ55747.1"/>
    </source>
</evidence>
<dbReference type="EMBL" id="PGFB01000005">
    <property type="protein sequence ID" value="PJJ55747.1"/>
    <property type="molecule type" value="Genomic_DNA"/>
</dbReference>
<evidence type="ECO:0000313" key="4">
    <source>
        <dbReference type="Proteomes" id="UP000230161"/>
    </source>
</evidence>
<reference evidence="3 4" key="1">
    <citation type="submission" date="2017-11" db="EMBL/GenBank/DDBJ databases">
        <title>Genomic Encyclopedia of Archaeal and Bacterial Type Strains, Phase II (KMG-II): From Individual Species to Whole Genera.</title>
        <authorList>
            <person name="Goeker M."/>
        </authorList>
    </citation>
    <scope>NUCLEOTIDE SEQUENCE [LARGE SCALE GENOMIC DNA]</scope>
    <source>
        <strain evidence="3 4">DSM 25625</strain>
    </source>
</reference>
<dbReference type="SUPFAM" id="SSF52980">
    <property type="entry name" value="Restriction endonuclease-like"/>
    <property type="match status" value="1"/>
</dbReference>
<gene>
    <name evidence="3" type="ORF">CLV54_3098</name>
</gene>